<comment type="caution">
    <text evidence="1">The sequence shown here is derived from an EMBL/GenBank/DDBJ whole genome shotgun (WGS) entry which is preliminary data.</text>
</comment>
<gene>
    <name evidence="1" type="ORF">JYK14_24635</name>
</gene>
<accession>A0ABT1DBK1</accession>
<dbReference type="RefSeq" id="WP_252955940.1">
    <property type="nucleotide sequence ID" value="NZ_JAFIRR010000186.1"/>
</dbReference>
<dbReference type="Proteomes" id="UP001523392">
    <property type="component" value="Unassembled WGS sequence"/>
</dbReference>
<sequence>VELRPAGEGAPWQADLAALLAGSRDVWQAGPLAAQARITAWVPPSACGGATSLRLVVDLAARADGSLWLDVWLRNDATMRPGGGDAAYALRVLVDGREALRAEGLRHRHYTAWGRQLRVLAGAQAPAPPFPRQDAGYLAETGAIARYDPSLGVAEATLQRYAGLLGAPDWAPPFSARGITRYMPMTGDRADIGPTTEYQAAWLVSGDRRAAAVAIGQAEASGSIPWNHWDPEGGAEGKGGWLDQRRWPRLWLDGRGGRPPGGLLQPVPADTGWTPDQAHQPALAFVPFLLTGRRSALDALQAQAAWNVLSVWPAMRAAPGDPGDGAIILQGRQVRGAAWGMREVDQAAWISPEGDPHQAYFRWVSERNWAWLRARLPALTAEQGATHGRLPGAYGAGGNMAPWQQDYLATTAAAAARRGNADARAFLHWAENFLVGRFFAAGEGFSRHDGVAYNIADQSLDRPPRPLRSWAEMGEAMRARNLSNGEGWSKSNGYYARLALATLALLVETLGSAQAAEAYAWLKEAGAPSTGPQDYARSPTLAIVPRGQPRLPEAVPRCGA</sequence>
<name>A0ABT1DBK1_9PROT</name>
<proteinExistence type="predicted"/>
<feature type="non-terminal residue" evidence="1">
    <location>
        <position position="1"/>
    </location>
</feature>
<keyword evidence="2" id="KW-1185">Reference proteome</keyword>
<reference evidence="1 2" key="1">
    <citation type="submission" date="2021-12" db="EMBL/GenBank/DDBJ databases">
        <title>Siccirubricoccus leaddurans sp. nov., a high concentration Zn2+ tolerance bacterium.</title>
        <authorList>
            <person name="Cao Y."/>
        </authorList>
    </citation>
    <scope>NUCLEOTIDE SEQUENCE [LARGE SCALE GENOMIC DNA]</scope>
    <source>
        <strain evidence="1 2">KC 17139</strain>
    </source>
</reference>
<organism evidence="1 2">
    <name type="scientific">Siccirubricoccus soli</name>
    <dbReference type="NCBI Taxonomy" id="2899147"/>
    <lineage>
        <taxon>Bacteria</taxon>
        <taxon>Pseudomonadati</taxon>
        <taxon>Pseudomonadota</taxon>
        <taxon>Alphaproteobacteria</taxon>
        <taxon>Acetobacterales</taxon>
        <taxon>Roseomonadaceae</taxon>
        <taxon>Siccirubricoccus</taxon>
    </lineage>
</organism>
<evidence type="ECO:0000313" key="1">
    <source>
        <dbReference type="EMBL" id="MCO6419323.1"/>
    </source>
</evidence>
<evidence type="ECO:0000313" key="2">
    <source>
        <dbReference type="Proteomes" id="UP001523392"/>
    </source>
</evidence>
<protein>
    <submittedName>
        <fullName evidence="1">Uncharacterized protein</fullName>
    </submittedName>
</protein>
<dbReference type="EMBL" id="JAFIRR010000186">
    <property type="protein sequence ID" value="MCO6419323.1"/>
    <property type="molecule type" value="Genomic_DNA"/>
</dbReference>